<protein>
    <submittedName>
        <fullName evidence="1">Uncharacterized protein</fullName>
    </submittedName>
</protein>
<organism evidence="1 2">
    <name type="scientific">Strongylus vulgaris</name>
    <name type="common">Blood worm</name>
    <dbReference type="NCBI Taxonomy" id="40348"/>
    <lineage>
        <taxon>Eukaryota</taxon>
        <taxon>Metazoa</taxon>
        <taxon>Ecdysozoa</taxon>
        <taxon>Nematoda</taxon>
        <taxon>Chromadorea</taxon>
        <taxon>Rhabditida</taxon>
        <taxon>Rhabditina</taxon>
        <taxon>Rhabditomorpha</taxon>
        <taxon>Strongyloidea</taxon>
        <taxon>Strongylidae</taxon>
        <taxon>Strongylus</taxon>
    </lineage>
</organism>
<dbReference type="AlphaFoldDB" id="A0A3P7KUL9"/>
<dbReference type="OrthoDB" id="5862011at2759"/>
<proteinExistence type="predicted"/>
<evidence type="ECO:0000313" key="2">
    <source>
        <dbReference type="Proteomes" id="UP000270094"/>
    </source>
</evidence>
<dbReference type="EMBL" id="UYYB01034336">
    <property type="protein sequence ID" value="VDM74135.1"/>
    <property type="molecule type" value="Genomic_DNA"/>
</dbReference>
<accession>A0A3P7KUL9</accession>
<evidence type="ECO:0000313" key="1">
    <source>
        <dbReference type="EMBL" id="VDM74135.1"/>
    </source>
</evidence>
<keyword evidence="2" id="KW-1185">Reference proteome</keyword>
<sequence>MRVFLQLTKNMKAKFANIELYFHNAEIECLKKLPPMKSLTCEGLVIITQSSAALFLLLGFVAPGCELCIHIFAPSDETLIDTAVFDLEVAQAAPVFESRIRAGVTDDQLSRLKARLIRVKTPFVSSKGINKIIRVCHFSLIWCAHKKCCIKLMHVLGNH</sequence>
<reference evidence="1 2" key="1">
    <citation type="submission" date="2018-11" db="EMBL/GenBank/DDBJ databases">
        <authorList>
            <consortium name="Pathogen Informatics"/>
        </authorList>
    </citation>
    <scope>NUCLEOTIDE SEQUENCE [LARGE SCALE GENOMIC DNA]</scope>
</reference>
<name>A0A3P7KUL9_STRVU</name>
<gene>
    <name evidence="1" type="ORF">SVUK_LOCUS9133</name>
</gene>
<dbReference type="Proteomes" id="UP000270094">
    <property type="component" value="Unassembled WGS sequence"/>
</dbReference>